<sequence length="145" mass="16551">MDVKKNPMLTDLPLVMANGTFKCLHSMSLDQLEKFLSYLVRFTCLKFNQSTFTQPTWWTENVIYLSDFGKGQVPLPYTRNKSVKLRRLIKLCYTSYNCKDLLNLSEKLAALHALSYKFISNVDGTVTIMQVSSQTPIVMIPGSNL</sequence>
<protein>
    <recommendedName>
        <fullName evidence="1">Nuclear respiratory factor 1 NLS/DNA-binding dimerisation domain-containing protein</fullName>
    </recommendedName>
</protein>
<gene>
    <name evidence="2" type="ORF">GE061_008642</name>
</gene>
<dbReference type="Pfam" id="PF10491">
    <property type="entry name" value="Nrf1_DNA-bind"/>
    <property type="match status" value="1"/>
</dbReference>
<feature type="domain" description="Nuclear respiratory factor 1 NLS/DNA-binding dimerisation" evidence="1">
    <location>
        <begin position="4"/>
        <end position="103"/>
    </location>
</feature>
<comment type="caution">
    <text evidence="2">The sequence shown here is derived from an EMBL/GenBank/DDBJ whole genome shotgun (WGS) entry which is preliminary data.</text>
</comment>
<dbReference type="InterPro" id="IPR019525">
    <property type="entry name" value="Nrf1_NLS/DNA-bd_dimer"/>
</dbReference>
<dbReference type="EMBL" id="WIXP02000017">
    <property type="protein sequence ID" value="KAF6197676.1"/>
    <property type="molecule type" value="Genomic_DNA"/>
</dbReference>
<evidence type="ECO:0000313" key="2">
    <source>
        <dbReference type="EMBL" id="KAF6197676.1"/>
    </source>
</evidence>
<organism evidence="2 3">
    <name type="scientific">Apolygus lucorum</name>
    <name type="common">Small green plant bug</name>
    <name type="synonym">Lygocoris lucorum</name>
    <dbReference type="NCBI Taxonomy" id="248454"/>
    <lineage>
        <taxon>Eukaryota</taxon>
        <taxon>Metazoa</taxon>
        <taxon>Ecdysozoa</taxon>
        <taxon>Arthropoda</taxon>
        <taxon>Hexapoda</taxon>
        <taxon>Insecta</taxon>
        <taxon>Pterygota</taxon>
        <taxon>Neoptera</taxon>
        <taxon>Paraneoptera</taxon>
        <taxon>Hemiptera</taxon>
        <taxon>Heteroptera</taxon>
        <taxon>Panheteroptera</taxon>
        <taxon>Cimicomorpha</taxon>
        <taxon>Miridae</taxon>
        <taxon>Mirini</taxon>
        <taxon>Apolygus</taxon>
    </lineage>
</organism>
<dbReference type="Proteomes" id="UP000466442">
    <property type="component" value="Unassembled WGS sequence"/>
</dbReference>
<accession>A0A8S9WPE4</accession>
<evidence type="ECO:0000259" key="1">
    <source>
        <dbReference type="Pfam" id="PF10491"/>
    </source>
</evidence>
<dbReference type="OrthoDB" id="6288734at2759"/>
<evidence type="ECO:0000313" key="3">
    <source>
        <dbReference type="Proteomes" id="UP000466442"/>
    </source>
</evidence>
<proteinExistence type="predicted"/>
<name>A0A8S9WPE4_APOLU</name>
<reference evidence="2" key="1">
    <citation type="journal article" date="2021" name="Mol. Ecol. Resour.">
        <title>Apolygus lucorum genome provides insights into omnivorousness and mesophyll feeding.</title>
        <authorList>
            <person name="Liu Y."/>
            <person name="Liu H."/>
            <person name="Wang H."/>
            <person name="Huang T."/>
            <person name="Liu B."/>
            <person name="Yang B."/>
            <person name="Yin L."/>
            <person name="Li B."/>
            <person name="Zhang Y."/>
            <person name="Zhang S."/>
            <person name="Jiang F."/>
            <person name="Zhang X."/>
            <person name="Ren Y."/>
            <person name="Wang B."/>
            <person name="Wang S."/>
            <person name="Lu Y."/>
            <person name="Wu K."/>
            <person name="Fan W."/>
            <person name="Wang G."/>
        </authorList>
    </citation>
    <scope>NUCLEOTIDE SEQUENCE</scope>
    <source>
        <strain evidence="2">12Hb</strain>
    </source>
</reference>
<feature type="non-terminal residue" evidence="2">
    <location>
        <position position="1"/>
    </location>
</feature>
<dbReference type="AlphaFoldDB" id="A0A8S9WPE4"/>
<keyword evidence="3" id="KW-1185">Reference proteome</keyword>